<dbReference type="GO" id="GO:0003779">
    <property type="term" value="F:actin binding"/>
    <property type="evidence" value="ECO:0007669"/>
    <property type="project" value="UniProtKB-KW"/>
</dbReference>
<evidence type="ECO:0000313" key="3">
    <source>
        <dbReference type="EMBL" id="CAJ1370211.1"/>
    </source>
</evidence>
<comment type="similarity">
    <text evidence="1">Belongs to the TRAFAC class myosin-kinesin ATPase superfamily. Myosin family.</text>
</comment>
<comment type="caution">
    <text evidence="1">Lacks conserved residue(s) required for the propagation of feature annotation.</text>
</comment>
<comment type="caution">
    <text evidence="3">The sequence shown here is derived from an EMBL/GenBank/DDBJ whole genome shotgun (WGS) entry which is preliminary data.</text>
</comment>
<dbReference type="InterPro" id="IPR015422">
    <property type="entry name" value="PyrdxlP-dep_Trfase_small"/>
</dbReference>
<dbReference type="InterPro" id="IPR000192">
    <property type="entry name" value="Aminotrans_V_dom"/>
</dbReference>
<evidence type="ECO:0000256" key="1">
    <source>
        <dbReference type="PROSITE-ProRule" id="PRU00782"/>
    </source>
</evidence>
<name>A0AA36HJA3_9DINO</name>
<dbReference type="EMBL" id="CAUJNA010000003">
    <property type="protein sequence ID" value="CAJ1370211.1"/>
    <property type="molecule type" value="Genomic_DNA"/>
</dbReference>
<dbReference type="SMART" id="SM00242">
    <property type="entry name" value="MYSc"/>
    <property type="match status" value="1"/>
</dbReference>
<dbReference type="GO" id="GO:0003774">
    <property type="term" value="F:cytoskeletal motor activity"/>
    <property type="evidence" value="ECO:0007669"/>
    <property type="project" value="InterPro"/>
</dbReference>
<evidence type="ECO:0000313" key="4">
    <source>
        <dbReference type="Proteomes" id="UP001178507"/>
    </source>
</evidence>
<dbReference type="Gene3D" id="1.20.120.720">
    <property type="entry name" value="Myosin VI head, motor domain, U50 subdomain"/>
    <property type="match status" value="1"/>
</dbReference>
<dbReference type="PANTHER" id="PTHR14237:SF80">
    <property type="entry name" value="MOLYBDENUM COFACTOR SULFURASE"/>
    <property type="match status" value="1"/>
</dbReference>
<dbReference type="Proteomes" id="UP001178507">
    <property type="component" value="Unassembled WGS sequence"/>
</dbReference>
<feature type="domain" description="Myosin motor" evidence="2">
    <location>
        <begin position="312"/>
        <end position="463"/>
    </location>
</feature>
<dbReference type="SUPFAM" id="SSF53383">
    <property type="entry name" value="PLP-dependent transferases"/>
    <property type="match status" value="1"/>
</dbReference>
<dbReference type="PRINTS" id="PR00193">
    <property type="entry name" value="MYOSINHEAVY"/>
</dbReference>
<accession>A0AA36HJA3</accession>
<dbReference type="AlphaFoldDB" id="A0AA36HJA3"/>
<organism evidence="3 4">
    <name type="scientific">Effrenium voratum</name>
    <dbReference type="NCBI Taxonomy" id="2562239"/>
    <lineage>
        <taxon>Eukaryota</taxon>
        <taxon>Sar</taxon>
        <taxon>Alveolata</taxon>
        <taxon>Dinophyceae</taxon>
        <taxon>Suessiales</taxon>
        <taxon>Symbiodiniaceae</taxon>
        <taxon>Effrenium</taxon>
    </lineage>
</organism>
<dbReference type="InterPro" id="IPR015424">
    <property type="entry name" value="PyrdxlP-dep_Trfase"/>
</dbReference>
<dbReference type="Pfam" id="PF00063">
    <property type="entry name" value="Myosin_head"/>
    <property type="match status" value="1"/>
</dbReference>
<sequence>MDVCHVCDCIALVLEDALRALGFAKPKQSPQLSLALAAGFAALPGPSTSAAQGLPVAWAAMDLHALAWAAPCMMLLSSGTIWCRAQRYEEPKRRLAQSASQVLLASTAVQLGVCTLDAADVLHPWAALRLSSPFLACRFLQDVVILPWWTLALGESMNQPHQAALASIYSSAGGLFQLTALLSDRLPAIVTCLVPAAYCISAAAVKVLQLAAHRGVDKGLQMSSFLLVFYMTSSMTMEVLGVSHRVSEGQMIAEYAAVDLLCKVPSCHIFTRSLAGTSQLDEQIEEEEDDFRLCSNGAVGYYIRNAQDHDTYGRLFKWLIKCINTSLSDANAKKSGQFFGVLDIAGFESFEQNSLEQLFINLSNEHLQQHFNNHIFKMELDDYKAEGVNVGDGLSFNDNSDIVTLIDSKGGILSVLDEEVAMPKATDTTFLNKVFKAHEKNARLIVPKITGGGKFGIRHFAGDERLASCQASCERLAEQGYGYGMPDFEAFVQREVGARLRGDAYLDYAAAGLYTNTQIDAHARDLKENLYGNPHSLSSSAQRSSDSVESARTEVLRFLGASPEDYEVVFTRSCTDSLRLVADSFPWRNGSEYKYLLQNHNSVLGIRDVARDAGAAVSVVTEEEVEDWLRLPENIENATEAPLSLFAYPAEENFAGRIFPLSWSQTLARRGSSGLGRWRVLLDACKFAASHPLNLTEAQPDFVTLSFYKVFGYPTGIGALILRSQVAQELRKHYWGGGTVSVAGAGRTKNEELRVFKGRAAEKFEDGTVAFLGISALKHGFAALKVVGGMHKVERHTSALAGELHRRLLELRHGDGSPVIAMYSREPGIDETRPQGPVVNFNVLRADGTLVSHIDVMASAAEAGLHLRAGMHCNPGAAAAMLGLPPEAIAQLAQDSAMKGCGLGPAFVRCAASAVERSFDHSCGHLYTGHVSQPLFGEPMLEMPSGSVRVSLGYLSIYEDIQKLIRFLRRRYGE</sequence>
<dbReference type="Gene3D" id="1.20.58.530">
    <property type="match status" value="1"/>
</dbReference>
<dbReference type="SUPFAM" id="SSF52540">
    <property type="entry name" value="P-loop containing nucleoside triphosphate hydrolases"/>
    <property type="match status" value="1"/>
</dbReference>
<dbReference type="Pfam" id="PF00266">
    <property type="entry name" value="Aminotran_5"/>
    <property type="match status" value="1"/>
</dbReference>
<gene>
    <name evidence="3" type="ORF">EVOR1521_LOCUS839</name>
</gene>
<dbReference type="GO" id="GO:0016459">
    <property type="term" value="C:myosin complex"/>
    <property type="evidence" value="ECO:0007669"/>
    <property type="project" value="UniProtKB-KW"/>
</dbReference>
<dbReference type="Gene3D" id="3.90.1150.10">
    <property type="entry name" value="Aspartate Aminotransferase, domain 1"/>
    <property type="match status" value="1"/>
</dbReference>
<dbReference type="InterPro" id="IPR001609">
    <property type="entry name" value="Myosin_head_motor_dom-like"/>
</dbReference>
<dbReference type="PROSITE" id="PS51456">
    <property type="entry name" value="MYOSIN_MOTOR"/>
    <property type="match status" value="1"/>
</dbReference>
<dbReference type="InterPro" id="IPR027417">
    <property type="entry name" value="P-loop_NTPase"/>
</dbReference>
<protein>
    <recommendedName>
        <fullName evidence="2">Myosin motor domain-containing protein</fullName>
    </recommendedName>
</protein>
<keyword evidence="1" id="KW-0518">Myosin</keyword>
<evidence type="ECO:0000259" key="2">
    <source>
        <dbReference type="PROSITE" id="PS51456"/>
    </source>
</evidence>
<dbReference type="InterPro" id="IPR015421">
    <property type="entry name" value="PyrdxlP-dep_Trfase_major"/>
</dbReference>
<keyword evidence="1" id="KW-0505">Motor protein</keyword>
<dbReference type="PANTHER" id="PTHR14237">
    <property type="entry name" value="MOLYBDOPTERIN COFACTOR SULFURASE MOSC"/>
    <property type="match status" value="1"/>
</dbReference>
<reference evidence="3" key="1">
    <citation type="submission" date="2023-08" db="EMBL/GenBank/DDBJ databases">
        <authorList>
            <person name="Chen Y."/>
            <person name="Shah S."/>
            <person name="Dougan E. K."/>
            <person name="Thang M."/>
            <person name="Chan C."/>
        </authorList>
    </citation>
    <scope>NUCLEOTIDE SEQUENCE</scope>
</reference>
<proteinExistence type="inferred from homology"/>
<dbReference type="GO" id="GO:0005524">
    <property type="term" value="F:ATP binding"/>
    <property type="evidence" value="ECO:0007669"/>
    <property type="project" value="InterPro"/>
</dbReference>
<dbReference type="Gene3D" id="3.40.640.10">
    <property type="entry name" value="Type I PLP-dependent aspartate aminotransferase-like (Major domain)"/>
    <property type="match status" value="1"/>
</dbReference>
<keyword evidence="1" id="KW-0009">Actin-binding</keyword>
<keyword evidence="4" id="KW-1185">Reference proteome</keyword>